<organism evidence="8 9">
    <name type="scientific">Staphylococcus chromogenes</name>
    <name type="common">Staphylococcus hyicus subsp. chromogenes</name>
    <dbReference type="NCBI Taxonomy" id="46126"/>
    <lineage>
        <taxon>Bacteria</taxon>
        <taxon>Bacillati</taxon>
        <taxon>Bacillota</taxon>
        <taxon>Bacilli</taxon>
        <taxon>Bacillales</taxon>
        <taxon>Staphylococcaceae</taxon>
        <taxon>Staphylococcus</taxon>
    </lineage>
</organism>
<dbReference type="GO" id="GO:0016020">
    <property type="term" value="C:membrane"/>
    <property type="evidence" value="ECO:0007669"/>
    <property type="project" value="InterPro"/>
</dbReference>
<keyword evidence="6" id="KW-1133">Transmembrane helix</keyword>
<evidence type="ECO:0000313" key="9">
    <source>
        <dbReference type="Proteomes" id="UP000242144"/>
    </source>
</evidence>
<evidence type="ECO:0000256" key="6">
    <source>
        <dbReference type="SAM" id="Phobius"/>
    </source>
</evidence>
<evidence type="ECO:0000256" key="3">
    <source>
        <dbReference type="ARBA" id="ARBA00022679"/>
    </source>
</evidence>
<comment type="caution">
    <text evidence="8">The sequence shown here is derived from an EMBL/GenBank/DDBJ whole genome shotgun (WGS) entry which is preliminary data.</text>
</comment>
<dbReference type="EMBL" id="PZCM01000002">
    <property type="protein sequence ID" value="PTG28377.1"/>
    <property type="molecule type" value="Genomic_DNA"/>
</dbReference>
<evidence type="ECO:0000256" key="1">
    <source>
        <dbReference type="ARBA" id="ARBA00000085"/>
    </source>
</evidence>
<dbReference type="InterPro" id="IPR011712">
    <property type="entry name" value="Sig_transdc_His_kin_sub3_dim/P"/>
</dbReference>
<feature type="transmembrane region" description="Helical" evidence="6">
    <location>
        <begin position="12"/>
        <end position="30"/>
    </location>
</feature>
<reference evidence="8 9" key="1">
    <citation type="journal article" date="2016" name="Front. Microbiol.">
        <title>Comprehensive Phylogenetic Analysis of Bovine Non-aureus Staphylococci Species Based on Whole-Genome Sequencing.</title>
        <authorList>
            <person name="Naushad S."/>
            <person name="Barkema H.W."/>
            <person name="Luby C."/>
            <person name="Condas L.A."/>
            <person name="Nobrega D.B."/>
            <person name="Carson D.A."/>
            <person name="De Buck J."/>
        </authorList>
    </citation>
    <scope>NUCLEOTIDE SEQUENCE [LARGE SCALE GENOMIC DNA]</scope>
    <source>
        <strain evidence="8 9">SNUC 105</strain>
    </source>
</reference>
<dbReference type="PANTHER" id="PTHR24421">
    <property type="entry name" value="NITRATE/NITRITE SENSOR PROTEIN NARX-RELATED"/>
    <property type="match status" value="1"/>
</dbReference>
<evidence type="ECO:0000256" key="4">
    <source>
        <dbReference type="ARBA" id="ARBA00022777"/>
    </source>
</evidence>
<keyword evidence="4" id="KW-0418">Kinase</keyword>
<feature type="transmembrane region" description="Helical" evidence="6">
    <location>
        <begin position="132"/>
        <end position="151"/>
    </location>
</feature>
<keyword evidence="3" id="KW-0808">Transferase</keyword>
<proteinExistence type="predicted"/>
<name>A0AAX0ZHJ7_STACR</name>
<dbReference type="InterPro" id="IPR036890">
    <property type="entry name" value="HATPase_C_sf"/>
</dbReference>
<evidence type="ECO:0000256" key="5">
    <source>
        <dbReference type="ARBA" id="ARBA00023012"/>
    </source>
</evidence>
<sequence>MTLTFKERLKRYPYVHLTYLLIPLVAIISHKQLYSSLIAFGLWSIIMITTVLLSIYTLDELDKNLKILVLIQCLCILGLAFLLNPTTVILLVFLTYYLPMQFYEALSKLIMTIYFGTLILILGLTLNFNSEYTLYVLVIEIILVICFVVNIRNVEKDHLTAKIRRQEDIIEELVADQERQRIAQDLHDTLGHVFASISIKANLAEKLFEKQPNQAVNQIKEIKQISTETLNQVRLIVENVQWVTFESEVQRVNQLLKQAQIEFVYFSNEYIHYISKENQTLLAMILRESINNIIKHSDASCVTVDISECGTLLNLRIQDNGMKLKEIPTLESIKKRVQQLEGELGVHSNKEGLLLDMTFQKECIK</sequence>
<feature type="domain" description="Signal transduction histidine kinase subgroup 3 dimerisation and phosphoacceptor" evidence="7">
    <location>
        <begin position="178"/>
        <end position="240"/>
    </location>
</feature>
<dbReference type="Gene3D" id="3.30.565.10">
    <property type="entry name" value="Histidine kinase-like ATPase, C-terminal domain"/>
    <property type="match status" value="1"/>
</dbReference>
<dbReference type="PANTHER" id="PTHR24421:SF63">
    <property type="entry name" value="SENSOR HISTIDINE KINASE DESK"/>
    <property type="match status" value="1"/>
</dbReference>
<keyword evidence="6" id="KW-0812">Transmembrane</keyword>
<dbReference type="EC" id="2.7.13.3" evidence="2"/>
<comment type="catalytic activity">
    <reaction evidence="1">
        <text>ATP + protein L-histidine = ADP + protein N-phospho-L-histidine.</text>
        <dbReference type="EC" id="2.7.13.3"/>
    </reaction>
</comment>
<dbReference type="InterPro" id="IPR050482">
    <property type="entry name" value="Sensor_HK_TwoCompSys"/>
</dbReference>
<evidence type="ECO:0000313" key="8">
    <source>
        <dbReference type="EMBL" id="PTG28377.1"/>
    </source>
</evidence>
<evidence type="ECO:0000256" key="2">
    <source>
        <dbReference type="ARBA" id="ARBA00012438"/>
    </source>
</evidence>
<dbReference type="GO" id="GO:0046983">
    <property type="term" value="F:protein dimerization activity"/>
    <property type="evidence" value="ECO:0007669"/>
    <property type="project" value="InterPro"/>
</dbReference>
<keyword evidence="6" id="KW-0472">Membrane</keyword>
<dbReference type="SUPFAM" id="SSF55874">
    <property type="entry name" value="ATPase domain of HSP90 chaperone/DNA topoisomerase II/histidine kinase"/>
    <property type="match status" value="1"/>
</dbReference>
<dbReference type="Gene3D" id="1.20.5.1930">
    <property type="match status" value="1"/>
</dbReference>
<accession>A0AAX0ZHJ7</accession>
<dbReference type="Proteomes" id="UP000242144">
    <property type="component" value="Unassembled WGS sequence"/>
</dbReference>
<feature type="transmembrane region" description="Helical" evidence="6">
    <location>
        <begin position="109"/>
        <end position="126"/>
    </location>
</feature>
<gene>
    <name evidence="8" type="ORF">BU638_01875</name>
</gene>
<evidence type="ECO:0000259" key="7">
    <source>
        <dbReference type="Pfam" id="PF07730"/>
    </source>
</evidence>
<feature type="transmembrane region" description="Helical" evidence="6">
    <location>
        <begin position="69"/>
        <end position="97"/>
    </location>
</feature>
<dbReference type="GO" id="GO:0000155">
    <property type="term" value="F:phosphorelay sensor kinase activity"/>
    <property type="evidence" value="ECO:0007669"/>
    <property type="project" value="InterPro"/>
</dbReference>
<dbReference type="AlphaFoldDB" id="A0AAX0ZHJ7"/>
<keyword evidence="5" id="KW-0902">Two-component regulatory system</keyword>
<dbReference type="Pfam" id="PF07730">
    <property type="entry name" value="HisKA_3"/>
    <property type="match status" value="1"/>
</dbReference>
<feature type="transmembrane region" description="Helical" evidence="6">
    <location>
        <begin position="37"/>
        <end position="57"/>
    </location>
</feature>
<protein>
    <recommendedName>
        <fullName evidence="2">histidine kinase</fullName>
        <ecNumber evidence="2">2.7.13.3</ecNumber>
    </recommendedName>
</protein>